<organism evidence="2 3">
    <name type="scientific">Parahaliea maris</name>
    <dbReference type="NCBI Taxonomy" id="2716870"/>
    <lineage>
        <taxon>Bacteria</taxon>
        <taxon>Pseudomonadati</taxon>
        <taxon>Pseudomonadota</taxon>
        <taxon>Gammaproteobacteria</taxon>
        <taxon>Cellvibrionales</taxon>
        <taxon>Halieaceae</taxon>
        <taxon>Parahaliea</taxon>
    </lineage>
</organism>
<feature type="domain" description="VOC" evidence="1">
    <location>
        <begin position="13"/>
        <end position="147"/>
    </location>
</feature>
<dbReference type="Pfam" id="PF13669">
    <property type="entry name" value="Glyoxalase_4"/>
    <property type="match status" value="1"/>
</dbReference>
<evidence type="ECO:0000313" key="3">
    <source>
        <dbReference type="Proteomes" id="UP000321039"/>
    </source>
</evidence>
<dbReference type="Gene3D" id="3.10.180.10">
    <property type="entry name" value="2,3-Dihydroxybiphenyl 1,2-Dioxygenase, domain 1"/>
    <property type="match status" value="1"/>
</dbReference>
<dbReference type="PROSITE" id="PS51819">
    <property type="entry name" value="VOC"/>
    <property type="match status" value="1"/>
</dbReference>
<accession>A0A5C9A7R9</accession>
<dbReference type="InterPro" id="IPR037523">
    <property type="entry name" value="VOC_core"/>
</dbReference>
<evidence type="ECO:0000313" key="2">
    <source>
        <dbReference type="EMBL" id="TXS96074.1"/>
    </source>
</evidence>
<dbReference type="SUPFAM" id="SSF54593">
    <property type="entry name" value="Glyoxalase/Bleomycin resistance protein/Dihydroxybiphenyl dioxygenase"/>
    <property type="match status" value="1"/>
</dbReference>
<keyword evidence="3" id="KW-1185">Reference proteome</keyword>
<dbReference type="EMBL" id="VRZA01000001">
    <property type="protein sequence ID" value="TXS96074.1"/>
    <property type="molecule type" value="Genomic_DNA"/>
</dbReference>
<reference evidence="2 3" key="1">
    <citation type="submission" date="2019-08" db="EMBL/GenBank/DDBJ databases">
        <title>Parahaliea maris sp. nov., isolated from the surface seawater.</title>
        <authorList>
            <person name="Liu Y."/>
        </authorList>
    </citation>
    <scope>NUCLEOTIDE SEQUENCE [LARGE SCALE GENOMIC DNA]</scope>
    <source>
        <strain evidence="2 3">HSLHS9</strain>
    </source>
</reference>
<gene>
    <name evidence="2" type="ORF">FV139_00790</name>
</gene>
<name>A0A5C9A7R9_9GAMM</name>
<sequence>MTDDLQASLDLGPMDQVGFVFHDVKAAIERYQPIFGPFSYHEFDAYEYNYRGEAEPCRLIIAFGRSGELEIEFIQWVSGGSPHKEFLDAGREGMHHVRFKVDALEPKVAAAQALGYRPIWHTRFAEGLAVAYMEREGDPLIIELFEDRHNGEVVPDGIQ</sequence>
<dbReference type="Proteomes" id="UP000321039">
    <property type="component" value="Unassembled WGS sequence"/>
</dbReference>
<dbReference type="RefSeq" id="WP_148066344.1">
    <property type="nucleotide sequence ID" value="NZ_VRZA01000001.1"/>
</dbReference>
<dbReference type="AlphaFoldDB" id="A0A5C9A7R9"/>
<comment type="caution">
    <text evidence="2">The sequence shown here is derived from an EMBL/GenBank/DDBJ whole genome shotgun (WGS) entry which is preliminary data.</text>
</comment>
<protein>
    <recommendedName>
        <fullName evidence="1">VOC domain-containing protein</fullName>
    </recommendedName>
</protein>
<proteinExistence type="predicted"/>
<dbReference type="InterPro" id="IPR029068">
    <property type="entry name" value="Glyas_Bleomycin-R_OHBP_Dase"/>
</dbReference>
<evidence type="ECO:0000259" key="1">
    <source>
        <dbReference type="PROSITE" id="PS51819"/>
    </source>
</evidence>